<dbReference type="EMBL" id="MN484600">
    <property type="protein sequence ID" value="QGH74538.1"/>
    <property type="molecule type" value="Genomic_DNA"/>
</dbReference>
<dbReference type="Proteomes" id="UP000394254">
    <property type="component" value="Segment"/>
</dbReference>
<protein>
    <submittedName>
        <fullName evidence="2">Uncharacterized protein</fullName>
    </submittedName>
</protein>
<evidence type="ECO:0000256" key="1">
    <source>
        <dbReference type="SAM" id="Coils"/>
    </source>
</evidence>
<gene>
    <name evidence="2" type="primary">51</name>
    <name evidence="2" type="ORF">SEA_KULEANA_51</name>
</gene>
<keyword evidence="3" id="KW-1185">Reference proteome</keyword>
<evidence type="ECO:0000313" key="3">
    <source>
        <dbReference type="Proteomes" id="UP000394254"/>
    </source>
</evidence>
<proteinExistence type="predicted"/>
<dbReference type="KEGG" id="vg:55814227"/>
<reference evidence="2 3" key="1">
    <citation type="submission" date="2019-09" db="EMBL/GenBank/DDBJ databases">
        <authorList>
            <person name="Barrows A.R."/>
            <person name="Franco J.W."/>
            <person name="Javier C.J."/>
            <person name="Lucero K.A."/>
            <person name="Madrid E.R."/>
            <person name="Margerin I.A.R."/>
            <person name="Moore C.L."/>
            <person name="Neustel K.S."/>
            <person name="Ornellas N.W."/>
            <person name="Oshiro K."/>
            <person name="Severson C.G."/>
            <person name="Vavra L.H."/>
            <person name="Wilcer A."/>
            <person name="Donachie S.P."/>
            <person name="Reed F.A."/>
            <person name="Palecanda S."/>
            <person name="Chong R.A."/>
            <person name="Porter M.L."/>
            <person name="Washington J.M."/>
            <person name="Garlena R.A."/>
            <person name="Russell D.A."/>
            <person name="Pope W.H."/>
            <person name="Jacobs-Sera D."/>
            <person name="Hatfull G.F."/>
        </authorList>
    </citation>
    <scope>NUCLEOTIDE SEQUENCE [LARGE SCALE GENOMIC DNA]</scope>
</reference>
<accession>A0A5Q2WEP1</accession>
<name>A0A5Q2WEP1_9CAUD</name>
<evidence type="ECO:0000313" key="2">
    <source>
        <dbReference type="EMBL" id="QGH74538.1"/>
    </source>
</evidence>
<keyword evidence="1" id="KW-0175">Coiled coil</keyword>
<dbReference type="RefSeq" id="YP_009884859.1">
    <property type="nucleotide sequence ID" value="NC_049473.1"/>
</dbReference>
<dbReference type="GeneID" id="55814227"/>
<organism evidence="2 3">
    <name type="scientific">Arthrobacter phage Kuleana</name>
    <dbReference type="NCBI Taxonomy" id="2653270"/>
    <lineage>
        <taxon>Viruses</taxon>
        <taxon>Duplodnaviria</taxon>
        <taxon>Heunggongvirae</taxon>
        <taxon>Uroviricota</taxon>
        <taxon>Caudoviricetes</taxon>
        <taxon>Kuleanavirus</taxon>
        <taxon>Kuleanavirus kuleana</taxon>
    </lineage>
</organism>
<sequence length="74" mass="8461">MSQKTARAARRAQGPARFEGKRIDNEIKAVRAARTIEAREALKVEKAEIKKERAEARKSRGLGQWWSSLLGRWV</sequence>
<feature type="coiled-coil region" evidence="1">
    <location>
        <begin position="32"/>
        <end position="59"/>
    </location>
</feature>